<dbReference type="SUPFAM" id="SSF46767">
    <property type="entry name" value="Methylated DNA-protein cysteine methyltransferase, C-terminal domain"/>
    <property type="match status" value="1"/>
</dbReference>
<dbReference type="EMBL" id="RFFJ01000081">
    <property type="protein sequence ID" value="RMI38971.1"/>
    <property type="molecule type" value="Genomic_DNA"/>
</dbReference>
<feature type="domain" description="GmrSD restriction endonucleases N-terminal" evidence="4">
    <location>
        <begin position="35"/>
        <end position="247"/>
    </location>
</feature>
<evidence type="ECO:0000256" key="2">
    <source>
        <dbReference type="SAM" id="MobiDB-lite"/>
    </source>
</evidence>
<evidence type="ECO:0000259" key="4">
    <source>
        <dbReference type="Pfam" id="PF03235"/>
    </source>
</evidence>
<evidence type="ECO:0000259" key="5">
    <source>
        <dbReference type="Pfam" id="PF07510"/>
    </source>
</evidence>
<accession>A0A3M2LNC9</accession>
<dbReference type="GO" id="GO:0006281">
    <property type="term" value="P:DNA repair"/>
    <property type="evidence" value="ECO:0007669"/>
    <property type="project" value="InterPro"/>
</dbReference>
<dbReference type="Gene3D" id="1.10.10.10">
    <property type="entry name" value="Winged helix-like DNA-binding domain superfamily/Winged helix DNA-binding domain"/>
    <property type="match status" value="1"/>
</dbReference>
<keyword evidence="7" id="KW-1185">Reference proteome</keyword>
<dbReference type="Proteomes" id="UP000278673">
    <property type="component" value="Unassembled WGS sequence"/>
</dbReference>
<dbReference type="InterPro" id="IPR011089">
    <property type="entry name" value="GmrSD_C"/>
</dbReference>
<dbReference type="InterPro" id="IPR036388">
    <property type="entry name" value="WH-like_DNA-bd_sf"/>
</dbReference>
<comment type="caution">
    <text evidence="6">The sequence shown here is derived from an EMBL/GenBank/DDBJ whole genome shotgun (WGS) entry which is preliminary data.</text>
</comment>
<dbReference type="InterPro" id="IPR014048">
    <property type="entry name" value="MethylDNA_cys_MeTrfase_DNA-bd"/>
</dbReference>
<evidence type="ECO:0000313" key="7">
    <source>
        <dbReference type="Proteomes" id="UP000278673"/>
    </source>
</evidence>
<dbReference type="PANTHER" id="PTHR35149">
    <property type="entry name" value="SLL5132 PROTEIN"/>
    <property type="match status" value="1"/>
</dbReference>
<keyword evidence="1" id="KW-0227">DNA damage</keyword>
<dbReference type="Pfam" id="PF07510">
    <property type="entry name" value="GmrSD_C"/>
    <property type="match status" value="1"/>
</dbReference>
<gene>
    <name evidence="6" type="ORF">EBN88_15820</name>
</gene>
<evidence type="ECO:0000259" key="3">
    <source>
        <dbReference type="Pfam" id="PF01035"/>
    </source>
</evidence>
<feature type="domain" description="Methylated-DNA-[protein]-cysteine S-methyltransferase DNA binding" evidence="3">
    <location>
        <begin position="597"/>
        <end position="672"/>
    </location>
</feature>
<dbReference type="GO" id="GO:0003824">
    <property type="term" value="F:catalytic activity"/>
    <property type="evidence" value="ECO:0007669"/>
    <property type="project" value="InterPro"/>
</dbReference>
<evidence type="ECO:0000313" key="6">
    <source>
        <dbReference type="EMBL" id="RMI38971.1"/>
    </source>
</evidence>
<dbReference type="Pfam" id="PF01035">
    <property type="entry name" value="DNA_binding_1"/>
    <property type="match status" value="1"/>
</dbReference>
<sequence length="701" mass="79332">MIPRQRSPAPGRVRHVASSDHTCGGTVRAQESVLRNLLQGEKQYVIPLYQRTYSWKRDQLGRLWTDITDLMHAGDGEGHFLGSIVLAPSPTTTASGIQSWLVIDGQQRITTLSILLCAIRDHYKENLPPLARKIDVQYLTNEFSDPPERYKLMPTQADREAWVALLEGKPTAGGEDILGSAYRFFRGRLETFSNSEDIQRIEQIVVGELSFVDIYAQAGDNVYRIFESLNNTGLKLTQADLLRNYIFMRLPNSADRVYREKWLPIQEILDEKQLVDLIWLDLVLKKKRATQHSIYREQQKHLDLLGGEDEVESWVGELYRLALVFKRILDPEKETDPTIRHALDRLQRWRATVVYPAALRILLSYEEGKLEAAEVAAVLRVIESYLVRQMIVGTVRAGNNVLLSDLVTSFDDQIPDAKTVTRILTRQRGRFPTDEAVRDAMVDHPFYWRGKGWQKYFILQCLEEGFGRAERVDFKSSELSIEHILPQSLTRDWEKVLLEEIGEGESLQDVHEQVVHTIGNLTLSAYNGRLSNKRFSEKKEILASSGLVMNIRIAAKDRWGIREIRKRSEELAELAITVWPGPDDSAPVEPQSPKLAAVRQVLTEIPSGRWTNYLAVAQAAGTHRGTVSRWLAEYPLPNGHRVLRSDGSIPAVLSAGVGSPERQVELLESEGVSFGANGKAEKGQHMGFTDLVRIVEGESES</sequence>
<feature type="domain" description="GmrSD restriction endonucleases C-terminal" evidence="5">
    <location>
        <begin position="432"/>
        <end position="573"/>
    </location>
</feature>
<dbReference type="InterPro" id="IPR004919">
    <property type="entry name" value="GmrSD_N"/>
</dbReference>
<name>A0A3M2LNC9_9ACTN</name>
<proteinExistence type="predicted"/>
<evidence type="ECO:0000256" key="1">
    <source>
        <dbReference type="ARBA" id="ARBA00022763"/>
    </source>
</evidence>
<dbReference type="Pfam" id="PF03235">
    <property type="entry name" value="GmrSD_N"/>
    <property type="match status" value="1"/>
</dbReference>
<dbReference type="AlphaFoldDB" id="A0A3M2LNC9"/>
<dbReference type="PANTHER" id="PTHR35149:SF2">
    <property type="entry name" value="DUF262 DOMAIN-CONTAINING PROTEIN"/>
    <property type="match status" value="1"/>
</dbReference>
<reference evidence="6 7" key="1">
    <citation type="submission" date="2018-10" db="EMBL/GenBank/DDBJ databases">
        <title>Isolation, diversity and antifungal activity of actinobacteria from wheat.</title>
        <authorList>
            <person name="Han C."/>
        </authorList>
    </citation>
    <scope>NUCLEOTIDE SEQUENCE [LARGE SCALE GENOMIC DNA]</scope>
    <source>
        <strain evidence="6 7">NEAU-YY642</strain>
    </source>
</reference>
<protein>
    <submittedName>
        <fullName evidence="6">DUF262 domain-containing protein</fullName>
    </submittedName>
</protein>
<feature type="region of interest" description="Disordered" evidence="2">
    <location>
        <begin position="1"/>
        <end position="21"/>
    </location>
</feature>
<dbReference type="InterPro" id="IPR036217">
    <property type="entry name" value="MethylDNA_cys_MeTrfase_DNAb"/>
</dbReference>
<organism evidence="6 7">
    <name type="scientific">Streptomyces triticirhizae</name>
    <dbReference type="NCBI Taxonomy" id="2483353"/>
    <lineage>
        <taxon>Bacteria</taxon>
        <taxon>Bacillati</taxon>
        <taxon>Actinomycetota</taxon>
        <taxon>Actinomycetes</taxon>
        <taxon>Kitasatosporales</taxon>
        <taxon>Streptomycetaceae</taxon>
        <taxon>Streptomyces</taxon>
    </lineage>
</organism>